<dbReference type="RefSeq" id="WP_302036666.1">
    <property type="nucleotide sequence ID" value="NZ_JAUKPO010000002.1"/>
</dbReference>
<evidence type="ECO:0000313" key="2">
    <source>
        <dbReference type="EMBL" id="MDO1445868.1"/>
    </source>
</evidence>
<feature type="signal peptide" evidence="1">
    <location>
        <begin position="1"/>
        <end position="19"/>
    </location>
</feature>
<evidence type="ECO:0000313" key="3">
    <source>
        <dbReference type="Proteomes" id="UP001168528"/>
    </source>
</evidence>
<dbReference type="Proteomes" id="UP001168528">
    <property type="component" value="Unassembled WGS sequence"/>
</dbReference>
<reference evidence="2" key="1">
    <citation type="submission" date="2023-07" db="EMBL/GenBank/DDBJ databases">
        <title>The genome sequence of Rhodocytophaga aerolata KACC 12507.</title>
        <authorList>
            <person name="Zhang X."/>
        </authorList>
    </citation>
    <scope>NUCLEOTIDE SEQUENCE</scope>
    <source>
        <strain evidence="2">KACC 12507</strain>
    </source>
</reference>
<keyword evidence="1" id="KW-0732">Signal</keyword>
<gene>
    <name evidence="2" type="ORF">Q0590_06375</name>
</gene>
<evidence type="ECO:0000256" key="1">
    <source>
        <dbReference type="SAM" id="SignalP"/>
    </source>
</evidence>
<feature type="chain" id="PRO_5047453359" evidence="1">
    <location>
        <begin position="20"/>
        <end position="323"/>
    </location>
</feature>
<organism evidence="2 3">
    <name type="scientific">Rhodocytophaga aerolata</name>
    <dbReference type="NCBI Taxonomy" id="455078"/>
    <lineage>
        <taxon>Bacteria</taxon>
        <taxon>Pseudomonadati</taxon>
        <taxon>Bacteroidota</taxon>
        <taxon>Cytophagia</taxon>
        <taxon>Cytophagales</taxon>
        <taxon>Rhodocytophagaceae</taxon>
        <taxon>Rhodocytophaga</taxon>
    </lineage>
</organism>
<name>A0ABT8R3L2_9BACT</name>
<keyword evidence="3" id="KW-1185">Reference proteome</keyword>
<comment type="caution">
    <text evidence="2">The sequence shown here is derived from an EMBL/GenBank/DDBJ whole genome shotgun (WGS) entry which is preliminary data.</text>
</comment>
<protein>
    <submittedName>
        <fullName evidence="2">Uncharacterized protein</fullName>
    </submittedName>
</protein>
<dbReference type="EMBL" id="JAUKPO010000002">
    <property type="protein sequence ID" value="MDO1445868.1"/>
    <property type="molecule type" value="Genomic_DNA"/>
</dbReference>
<sequence>MIRAAILFLALLYTCVAYAQYGTGNLEKMKQLQNRKLIVVVEEESAQIIKILQTKKRPDQIDKYRKSVADYNTSMKEVAERLWPFDTKILYMKFTDAKRLYKTDQYAVLYCATVENFKHVGQTGGKMHEGLLWSYQNLNVGRDYWDKYTVMQIKLVEELSKTPAVYSQNLANIFPEKSDMVFGLQTFNLYLREADKRSKSCELKQVMQVSGQVLATKTLLLRKDWAYHSLTDNEIKEAYPHAFLLTDASTFNNLVMQGDSSYAYLQIVPEITSSKNKIKINYLHLIIDAAEGKVLGISSPGLSEGSKIITKSNLKDYSSYARK</sequence>
<accession>A0ABT8R3L2</accession>
<proteinExistence type="predicted"/>